<sequence length="125" mass="13304">MIRAPEAFRGGRPALRYALNPDCYSLLCFYAEGNDSSARIVRALFSATGGRRSEDRGDVQQQQPEAFYASVTLALKRWPNIRAIGAGVSGGVADGTVLSNDISSFSGLKIAQTLSQQTGVSCSRG</sequence>
<protein>
    <submittedName>
        <fullName evidence="1">Uncharacterized protein</fullName>
    </submittedName>
</protein>
<dbReference type="Proteomes" id="UP000242222">
    <property type="component" value="Unassembled WGS sequence"/>
</dbReference>
<dbReference type="RefSeq" id="WP_092878105.1">
    <property type="nucleotide sequence ID" value="NZ_FOVC01000007.1"/>
</dbReference>
<dbReference type="AlphaFoldDB" id="A0A1I4YUP3"/>
<evidence type="ECO:0000313" key="2">
    <source>
        <dbReference type="Proteomes" id="UP000242222"/>
    </source>
</evidence>
<name>A0A1I4YUP3_9GAMM</name>
<reference evidence="2" key="1">
    <citation type="submission" date="2016-10" db="EMBL/GenBank/DDBJ databases">
        <authorList>
            <person name="Varghese N."/>
            <person name="Submissions S."/>
        </authorList>
    </citation>
    <scope>NUCLEOTIDE SEQUENCE [LARGE SCALE GENOMIC DNA]</scope>
    <source>
        <strain evidence="2">N6PO6</strain>
    </source>
</reference>
<organism evidence="1 2">
    <name type="scientific">Izhakiella capsodis</name>
    <dbReference type="NCBI Taxonomy" id="1367852"/>
    <lineage>
        <taxon>Bacteria</taxon>
        <taxon>Pseudomonadati</taxon>
        <taxon>Pseudomonadota</taxon>
        <taxon>Gammaproteobacteria</taxon>
        <taxon>Enterobacterales</taxon>
        <taxon>Erwiniaceae</taxon>
        <taxon>Izhakiella</taxon>
    </lineage>
</organism>
<dbReference type="OrthoDB" id="6501901at2"/>
<accession>A0A1I4YUP3</accession>
<proteinExistence type="predicted"/>
<gene>
    <name evidence="1" type="ORF">SAMN05216516_10739</name>
</gene>
<keyword evidence="2" id="KW-1185">Reference proteome</keyword>
<evidence type="ECO:0000313" key="1">
    <source>
        <dbReference type="EMBL" id="SFN41483.1"/>
    </source>
</evidence>
<dbReference type="EMBL" id="FOVC01000007">
    <property type="protein sequence ID" value="SFN41483.1"/>
    <property type="molecule type" value="Genomic_DNA"/>
</dbReference>